<keyword evidence="4" id="KW-0472">Membrane</keyword>
<evidence type="ECO:0000259" key="5">
    <source>
        <dbReference type="Pfam" id="PF00496"/>
    </source>
</evidence>
<feature type="domain" description="Solute-binding protein family 5" evidence="5">
    <location>
        <begin position="110"/>
        <end position="447"/>
    </location>
</feature>
<evidence type="ECO:0000313" key="6">
    <source>
        <dbReference type="EMBL" id="PQJ88556.1"/>
    </source>
</evidence>
<evidence type="ECO:0000256" key="1">
    <source>
        <dbReference type="ARBA" id="ARBA00005695"/>
    </source>
</evidence>
<dbReference type="OrthoDB" id="9803988at2"/>
<dbReference type="Proteomes" id="UP000239263">
    <property type="component" value="Unassembled WGS sequence"/>
</dbReference>
<evidence type="ECO:0000256" key="4">
    <source>
        <dbReference type="SAM" id="Phobius"/>
    </source>
</evidence>
<keyword evidence="4" id="KW-0812">Transmembrane</keyword>
<comment type="caution">
    <text evidence="6">The sequence shown here is derived from an EMBL/GenBank/DDBJ whole genome shotgun (WGS) entry which is preliminary data.</text>
</comment>
<dbReference type="Gene3D" id="3.40.190.10">
    <property type="entry name" value="Periplasmic binding protein-like II"/>
    <property type="match status" value="1"/>
</dbReference>
<dbReference type="EMBL" id="MSCO01000001">
    <property type="protein sequence ID" value="PQJ88556.1"/>
    <property type="molecule type" value="Genomic_DNA"/>
</dbReference>
<dbReference type="PANTHER" id="PTHR30290">
    <property type="entry name" value="PERIPLASMIC BINDING COMPONENT OF ABC TRANSPORTER"/>
    <property type="match status" value="1"/>
</dbReference>
<dbReference type="PANTHER" id="PTHR30290:SF9">
    <property type="entry name" value="OLIGOPEPTIDE-BINDING PROTEIN APPA"/>
    <property type="match status" value="1"/>
</dbReference>
<dbReference type="SUPFAM" id="SSF53850">
    <property type="entry name" value="Periplasmic binding protein-like II"/>
    <property type="match status" value="1"/>
</dbReference>
<comment type="similarity">
    <text evidence="1">Belongs to the bacterial solute-binding protein 5 family.</text>
</comment>
<dbReference type="InterPro" id="IPR000914">
    <property type="entry name" value="SBP_5_dom"/>
</dbReference>
<evidence type="ECO:0000256" key="3">
    <source>
        <dbReference type="ARBA" id="ARBA00022729"/>
    </source>
</evidence>
<keyword evidence="4" id="KW-1133">Transmembrane helix</keyword>
<name>A0A2S7XBM8_9GAMM</name>
<accession>A0A2S7XBM8</accession>
<dbReference type="GO" id="GO:1904680">
    <property type="term" value="F:peptide transmembrane transporter activity"/>
    <property type="evidence" value="ECO:0007669"/>
    <property type="project" value="TreeGrafter"/>
</dbReference>
<keyword evidence="2" id="KW-0813">Transport</keyword>
<evidence type="ECO:0000313" key="7">
    <source>
        <dbReference type="Proteomes" id="UP000239263"/>
    </source>
</evidence>
<reference evidence="6 7" key="1">
    <citation type="submission" date="2016-12" db="EMBL/GenBank/DDBJ databases">
        <title>Diversity of luminous bacteria.</title>
        <authorList>
            <person name="Yoshizawa S."/>
            <person name="Kogure K."/>
        </authorList>
    </citation>
    <scope>NUCLEOTIDE SEQUENCE [LARGE SCALE GENOMIC DNA]</scope>
    <source>
        <strain evidence="6 7">ATCC 33715</strain>
    </source>
</reference>
<evidence type="ECO:0000256" key="2">
    <source>
        <dbReference type="ARBA" id="ARBA00022448"/>
    </source>
</evidence>
<proteinExistence type="inferred from homology"/>
<sequence length="562" mass="63883">MLRKIKCYRLLIYQCSLPLYWKQVVNILFKILNRQKLPLISFRFLFTLSLFIVSSFISQASAHLNEKPSILKVALGSEPTTGFDPIKGWGKYGNPLFQSTLLKRDKELNFVGDLATKWRLTNNKLTWIINLRGDVKFSDGTPLTAEDVAFTYNQILQQGSSHDLSILKMAEPLTPNSVAFHLIDCDITFLDRLSSIGIVPKHLYQKTSKNKHAYGENPIGSGPYVLNQWVKNQYVSMSLNPFYYGKKPAFPKLIAVFGSEESRFIQLKMHQLNLSVIPQRYANQSITGYKLWSVPTLDNRGIVWPMTYQQDKNATYVSADPVIREVFDYLIDKQLIVDKLLDGYATPAYSIADNMPWGLDTQNITVKKTSLTHVNALLKKAGWVDSNRNGVIDKQGHEASFTLLYKSGDSVREQLALAIRSMAAQVGINVDIKGLEWNAIALQMTTTPVLMGFGSHSASEVTYVYHSRYAHTDFYNSGGYKNTKVDTAIDNALKASSWQASIPFWQEAQQQIQHDRPWTWLVNIKHLYMANACLNLGTPITEPHDHGWPLTANIEEWRWQCQ</sequence>
<dbReference type="CDD" id="cd08518">
    <property type="entry name" value="PBP2_NikA_DppA_OppA_like_19"/>
    <property type="match status" value="1"/>
</dbReference>
<dbReference type="Pfam" id="PF00496">
    <property type="entry name" value="SBP_bac_5"/>
    <property type="match status" value="1"/>
</dbReference>
<organism evidence="6 7">
    <name type="scientific">Aliivibrio sifiae</name>
    <dbReference type="NCBI Taxonomy" id="566293"/>
    <lineage>
        <taxon>Bacteria</taxon>
        <taxon>Pseudomonadati</taxon>
        <taxon>Pseudomonadota</taxon>
        <taxon>Gammaproteobacteria</taxon>
        <taxon>Vibrionales</taxon>
        <taxon>Vibrionaceae</taxon>
        <taxon>Aliivibrio</taxon>
    </lineage>
</organism>
<protein>
    <submittedName>
        <fullName evidence="6">Peptide-binding protein</fullName>
    </submittedName>
</protein>
<dbReference type="InterPro" id="IPR039424">
    <property type="entry name" value="SBP_5"/>
</dbReference>
<dbReference type="Gene3D" id="3.10.105.10">
    <property type="entry name" value="Dipeptide-binding Protein, Domain 3"/>
    <property type="match status" value="1"/>
</dbReference>
<dbReference type="AlphaFoldDB" id="A0A2S7XBM8"/>
<feature type="transmembrane region" description="Helical" evidence="4">
    <location>
        <begin position="37"/>
        <end position="57"/>
    </location>
</feature>
<dbReference type="GO" id="GO:0015833">
    <property type="term" value="P:peptide transport"/>
    <property type="evidence" value="ECO:0007669"/>
    <property type="project" value="TreeGrafter"/>
</dbReference>
<gene>
    <name evidence="6" type="ORF">BTO22_02750</name>
</gene>
<keyword evidence="3" id="KW-0732">Signal</keyword>